<dbReference type="AlphaFoldDB" id="A0A133V148"/>
<sequence length="216" mass="23975">MLALRDLGITTDTPTEVILSTFSPEGEPHASSVGVWRVEEGVIGLKLFTRTQSFHNLSRSGTGVINIVNSARILAEQGLPEILVGGEALKFEASENVDAPRLQEADAFIEFEVEQIEKETISDRISTSELAQIAGNVKHIEAKKLHPHPFKRTEFFLIESAIIASRALEAKKKGKKRLVRSLVREINYYKDKCEKTAPGTPEAELITKILKNLEKV</sequence>
<gene>
    <name evidence="2" type="ORF">AKJ42_01500</name>
</gene>
<evidence type="ECO:0000313" key="2">
    <source>
        <dbReference type="EMBL" id="KXB00168.1"/>
    </source>
</evidence>
<protein>
    <recommendedName>
        <fullName evidence="1">DUF447 domain-containing protein</fullName>
    </recommendedName>
</protein>
<feature type="domain" description="DUF447" evidence="1">
    <location>
        <begin position="15"/>
        <end position="121"/>
    </location>
</feature>
<reference evidence="2 3" key="1">
    <citation type="journal article" date="2016" name="Sci. Rep.">
        <title>Metabolic traits of an uncultured archaeal lineage -MSBL1- from brine pools of the Red Sea.</title>
        <authorList>
            <person name="Mwirichia R."/>
            <person name="Alam I."/>
            <person name="Rashid M."/>
            <person name="Vinu M."/>
            <person name="Ba-Alawi W."/>
            <person name="Anthony Kamau A."/>
            <person name="Kamanda Ngugi D."/>
            <person name="Goker M."/>
            <person name="Klenk H.P."/>
            <person name="Bajic V."/>
            <person name="Stingl U."/>
        </authorList>
    </citation>
    <scope>NUCLEOTIDE SEQUENCE [LARGE SCALE GENOMIC DNA]</scope>
    <source>
        <strain evidence="2">SCGC-AAA261C02</strain>
    </source>
</reference>
<keyword evidence="3" id="KW-1185">Reference proteome</keyword>
<evidence type="ECO:0000313" key="3">
    <source>
        <dbReference type="Proteomes" id="UP000070520"/>
    </source>
</evidence>
<accession>A0A133V148</accession>
<dbReference type="Gene3D" id="2.30.110.10">
    <property type="entry name" value="Electron Transport, Fmn-binding Protein, Chain A"/>
    <property type="match status" value="1"/>
</dbReference>
<dbReference type="Proteomes" id="UP000070520">
    <property type="component" value="Unassembled WGS sequence"/>
</dbReference>
<dbReference type="EMBL" id="LHXW01000011">
    <property type="protein sequence ID" value="KXB00168.1"/>
    <property type="molecule type" value="Genomic_DNA"/>
</dbReference>
<organism evidence="2 3">
    <name type="scientific">candidate division MSBL1 archaeon SCGC-AAA261C02</name>
    <dbReference type="NCBI Taxonomy" id="1698272"/>
    <lineage>
        <taxon>Archaea</taxon>
        <taxon>Methanobacteriati</taxon>
        <taxon>Methanobacteriota</taxon>
        <taxon>candidate division MSBL1</taxon>
    </lineage>
</organism>
<dbReference type="InterPro" id="IPR007386">
    <property type="entry name" value="DUF447_N"/>
</dbReference>
<comment type="caution">
    <text evidence="2">The sequence shown here is derived from an EMBL/GenBank/DDBJ whole genome shotgun (WGS) entry which is preliminary data.</text>
</comment>
<dbReference type="InterPro" id="IPR012349">
    <property type="entry name" value="Split_barrel_FMN-bd"/>
</dbReference>
<evidence type="ECO:0000259" key="1">
    <source>
        <dbReference type="Pfam" id="PF04289"/>
    </source>
</evidence>
<dbReference type="Pfam" id="PF04289">
    <property type="entry name" value="DUF447_N"/>
    <property type="match status" value="1"/>
</dbReference>
<proteinExistence type="predicted"/>
<dbReference type="SUPFAM" id="SSF50475">
    <property type="entry name" value="FMN-binding split barrel"/>
    <property type="match status" value="1"/>
</dbReference>
<name>A0A133V148_9EURY</name>